<comment type="caution">
    <text evidence="1">The sequence shown here is derived from an EMBL/GenBank/DDBJ whole genome shotgun (WGS) entry which is preliminary data.</text>
</comment>
<sequence>QALKEKERGKRRKKEELEKTVKKKKDQDIPSLIKAMLLNKSQEETEPKANLTSSLK</sequence>
<evidence type="ECO:0000313" key="1">
    <source>
        <dbReference type="EMBL" id="CAG8669005.1"/>
    </source>
</evidence>
<dbReference type="Proteomes" id="UP000789366">
    <property type="component" value="Unassembled WGS sequence"/>
</dbReference>
<protein>
    <submittedName>
        <fullName evidence="1">6014_t:CDS:1</fullName>
    </submittedName>
</protein>
<proteinExistence type="predicted"/>
<reference evidence="1" key="1">
    <citation type="submission" date="2021-06" db="EMBL/GenBank/DDBJ databases">
        <authorList>
            <person name="Kallberg Y."/>
            <person name="Tangrot J."/>
            <person name="Rosling A."/>
        </authorList>
    </citation>
    <scope>NUCLEOTIDE SEQUENCE</scope>
    <source>
        <strain evidence="1">28 12/20/2015</strain>
    </source>
</reference>
<name>A0ACA9NT11_9GLOM</name>
<evidence type="ECO:0000313" key="2">
    <source>
        <dbReference type="Proteomes" id="UP000789366"/>
    </source>
</evidence>
<feature type="non-terminal residue" evidence="1">
    <location>
        <position position="1"/>
    </location>
</feature>
<keyword evidence="2" id="KW-1185">Reference proteome</keyword>
<organism evidence="1 2">
    <name type="scientific">Cetraspora pellucida</name>
    <dbReference type="NCBI Taxonomy" id="1433469"/>
    <lineage>
        <taxon>Eukaryota</taxon>
        <taxon>Fungi</taxon>
        <taxon>Fungi incertae sedis</taxon>
        <taxon>Mucoromycota</taxon>
        <taxon>Glomeromycotina</taxon>
        <taxon>Glomeromycetes</taxon>
        <taxon>Diversisporales</taxon>
        <taxon>Gigasporaceae</taxon>
        <taxon>Cetraspora</taxon>
    </lineage>
</organism>
<gene>
    <name evidence="1" type="ORF">SPELUC_LOCUS9574</name>
</gene>
<dbReference type="EMBL" id="CAJVPW010016311">
    <property type="protein sequence ID" value="CAG8669005.1"/>
    <property type="molecule type" value="Genomic_DNA"/>
</dbReference>
<accession>A0ACA9NT11</accession>